<dbReference type="Proteomes" id="UP001259832">
    <property type="component" value="Unassembled WGS sequence"/>
</dbReference>
<protein>
    <submittedName>
        <fullName evidence="1">Uncharacterized protein</fullName>
    </submittedName>
</protein>
<dbReference type="AlphaFoldDB" id="A0AAD9GZ31"/>
<keyword evidence="2" id="KW-1185">Reference proteome</keyword>
<name>A0AAD9GZ31_9STRA</name>
<organism evidence="1 2">
    <name type="scientific">Phytophthora citrophthora</name>
    <dbReference type="NCBI Taxonomy" id="4793"/>
    <lineage>
        <taxon>Eukaryota</taxon>
        <taxon>Sar</taxon>
        <taxon>Stramenopiles</taxon>
        <taxon>Oomycota</taxon>
        <taxon>Peronosporomycetes</taxon>
        <taxon>Peronosporales</taxon>
        <taxon>Peronosporaceae</taxon>
        <taxon>Phytophthora</taxon>
    </lineage>
</organism>
<comment type="caution">
    <text evidence="1">The sequence shown here is derived from an EMBL/GenBank/DDBJ whole genome shotgun (WGS) entry which is preliminary data.</text>
</comment>
<sequence length="113" mass="13210">MFNERFSFPPFKLTLYLSLKNGKWLNDTDRKDIFFDKECTKMQPTWKPDNKELFGAGGTPERCWVCPCISLIWCRARSCVLLLLLDWYARPVAMSQLDDFRYLSTSATAQRVG</sequence>
<accession>A0AAD9GZ31</accession>
<evidence type="ECO:0000313" key="2">
    <source>
        <dbReference type="Proteomes" id="UP001259832"/>
    </source>
</evidence>
<proteinExistence type="predicted"/>
<dbReference type="EMBL" id="JASMQC010000003">
    <property type="protein sequence ID" value="KAK1946713.1"/>
    <property type="molecule type" value="Genomic_DNA"/>
</dbReference>
<gene>
    <name evidence="1" type="ORF">P3T76_002265</name>
</gene>
<reference evidence="1" key="1">
    <citation type="submission" date="2023-08" db="EMBL/GenBank/DDBJ databases">
        <title>Reference Genome Resource for the Citrus Pathogen Phytophthora citrophthora.</title>
        <authorList>
            <person name="Moller H."/>
            <person name="Coetzee B."/>
            <person name="Rose L.J."/>
            <person name="Van Niekerk J.M."/>
        </authorList>
    </citation>
    <scope>NUCLEOTIDE SEQUENCE</scope>
    <source>
        <strain evidence="1">STE-U-9442</strain>
    </source>
</reference>
<evidence type="ECO:0000313" key="1">
    <source>
        <dbReference type="EMBL" id="KAK1946713.1"/>
    </source>
</evidence>